<feature type="coiled-coil region" evidence="1">
    <location>
        <begin position="25"/>
        <end position="52"/>
    </location>
</feature>
<gene>
    <name evidence="2" type="ORF">GIX81_03600</name>
</gene>
<reference evidence="2 3" key="1">
    <citation type="submission" date="2019-11" db="EMBL/GenBank/DDBJ databases">
        <title>Draft genome sequence of 12 host-associated Lactobacillus reuteri rodent strains.</title>
        <authorList>
            <person name="Zhang S."/>
            <person name="Ozcam M."/>
            <person name="Van Pijkeren J.P."/>
        </authorList>
    </citation>
    <scope>NUCLEOTIDE SEQUENCE [LARGE SCALE GENOMIC DNA]</scope>
    <source>
        <strain evidence="2 3">Lr4020</strain>
    </source>
</reference>
<accession>A0A6L5P249</accession>
<name>A0A6L5P249_LIMRT</name>
<comment type="caution">
    <text evidence="2">The sequence shown here is derived from an EMBL/GenBank/DDBJ whole genome shotgun (WGS) entry which is preliminary data.</text>
</comment>
<evidence type="ECO:0000313" key="2">
    <source>
        <dbReference type="EMBL" id="MRH08545.1"/>
    </source>
</evidence>
<organism evidence="2 3">
    <name type="scientific">Limosilactobacillus reuteri</name>
    <name type="common">Lactobacillus reuteri</name>
    <dbReference type="NCBI Taxonomy" id="1598"/>
    <lineage>
        <taxon>Bacteria</taxon>
        <taxon>Bacillati</taxon>
        <taxon>Bacillota</taxon>
        <taxon>Bacilli</taxon>
        <taxon>Lactobacillales</taxon>
        <taxon>Lactobacillaceae</taxon>
        <taxon>Limosilactobacillus</taxon>
    </lineage>
</organism>
<dbReference type="EMBL" id="WJNA01000005">
    <property type="protein sequence ID" value="MRH08545.1"/>
    <property type="molecule type" value="Genomic_DNA"/>
</dbReference>
<sequence>MLTYDDFILYFENDKLIGGNLPAIQKKVDKKIAKEKEDKKNYESKLKGYAQAFGRKPVDTIQSMPSVYSADRVEDNMVYKWHPEGLPLMFRVDAPNNFTTVYEYDKNGKYGLLGRVLYQGRTIYQKPATQVVYQ</sequence>
<keyword evidence="1" id="KW-0175">Coiled coil</keyword>
<evidence type="ECO:0000313" key="3">
    <source>
        <dbReference type="Proteomes" id="UP000472879"/>
    </source>
</evidence>
<proteinExistence type="predicted"/>
<dbReference type="RefSeq" id="WP_153704685.1">
    <property type="nucleotide sequence ID" value="NZ_WJNA01000005.1"/>
</dbReference>
<evidence type="ECO:0000256" key="1">
    <source>
        <dbReference type="SAM" id="Coils"/>
    </source>
</evidence>
<dbReference type="Proteomes" id="UP000472879">
    <property type="component" value="Unassembled WGS sequence"/>
</dbReference>
<protein>
    <submittedName>
        <fullName evidence="2">Uncharacterized protein</fullName>
    </submittedName>
</protein>
<dbReference type="AlphaFoldDB" id="A0A6L5P249"/>